<protein>
    <submittedName>
        <fullName evidence="1">Uncharacterized protein</fullName>
    </submittedName>
</protein>
<evidence type="ECO:0000313" key="2">
    <source>
        <dbReference type="Proteomes" id="UP001501570"/>
    </source>
</evidence>
<name>A0ABP9RV65_9ACTN</name>
<dbReference type="EMBL" id="BAABJQ010000008">
    <property type="protein sequence ID" value="GAA5186608.1"/>
    <property type="molecule type" value="Genomic_DNA"/>
</dbReference>
<keyword evidence="2" id="KW-1185">Reference proteome</keyword>
<dbReference type="Proteomes" id="UP001501570">
    <property type="component" value="Unassembled WGS sequence"/>
</dbReference>
<proteinExistence type="predicted"/>
<sequence length="139" mass="14721">MPESNNRREGPVPAVTIAATALAKTGGAGESGRLALGMSGGSDRWVQAAAVTRVARAVAATIRARLVDRRDQADIDGTSPFFFCDAERYQRASRLKSVGPRAGIRHRYGVQVEPAHRPAAGRTQEYSDAVAGKLDTLCG</sequence>
<comment type="caution">
    <text evidence="1">The sequence shown here is derived from an EMBL/GenBank/DDBJ whole genome shotgun (WGS) entry which is preliminary data.</text>
</comment>
<accession>A0ABP9RV65</accession>
<organism evidence="1 2">
    <name type="scientific">Rugosimonospora acidiphila</name>
    <dbReference type="NCBI Taxonomy" id="556531"/>
    <lineage>
        <taxon>Bacteria</taxon>
        <taxon>Bacillati</taxon>
        <taxon>Actinomycetota</taxon>
        <taxon>Actinomycetes</taxon>
        <taxon>Micromonosporales</taxon>
        <taxon>Micromonosporaceae</taxon>
        <taxon>Rugosimonospora</taxon>
    </lineage>
</organism>
<reference evidence="2" key="1">
    <citation type="journal article" date="2019" name="Int. J. Syst. Evol. Microbiol.">
        <title>The Global Catalogue of Microorganisms (GCM) 10K type strain sequencing project: providing services to taxonomists for standard genome sequencing and annotation.</title>
        <authorList>
            <consortium name="The Broad Institute Genomics Platform"/>
            <consortium name="The Broad Institute Genome Sequencing Center for Infectious Disease"/>
            <person name="Wu L."/>
            <person name="Ma J."/>
        </authorList>
    </citation>
    <scope>NUCLEOTIDE SEQUENCE [LARGE SCALE GENOMIC DNA]</scope>
    <source>
        <strain evidence="2">JCM 18304</strain>
    </source>
</reference>
<gene>
    <name evidence="1" type="ORF">GCM10023322_33220</name>
</gene>
<evidence type="ECO:0000313" key="1">
    <source>
        <dbReference type="EMBL" id="GAA5186608.1"/>
    </source>
</evidence>